<dbReference type="Proteomes" id="UP001283361">
    <property type="component" value="Unassembled WGS sequence"/>
</dbReference>
<dbReference type="AlphaFoldDB" id="A0AAE0Z314"/>
<accession>A0AAE0Z314</accession>
<proteinExistence type="predicted"/>
<sequence length="108" mass="11675">MELKLVGADVALGRTTAKVGHMLLRPILSCLGDDVRKPHVLIVSTEGDVMDRARNADHYASLGGKMNYVTRAMVSGSQKMASALTTPTWTSTNLGQEIFPLKRFSGDV</sequence>
<protein>
    <submittedName>
        <fullName evidence="1">Uncharacterized protein</fullName>
    </submittedName>
</protein>
<comment type="caution">
    <text evidence="1">The sequence shown here is derived from an EMBL/GenBank/DDBJ whole genome shotgun (WGS) entry which is preliminary data.</text>
</comment>
<reference evidence="1" key="1">
    <citation type="journal article" date="2023" name="G3 (Bethesda)">
        <title>A reference genome for the long-term kleptoplast-retaining sea slug Elysia crispata morphotype clarki.</title>
        <authorList>
            <person name="Eastman K.E."/>
            <person name="Pendleton A.L."/>
            <person name="Shaikh M.A."/>
            <person name="Suttiyut T."/>
            <person name="Ogas R."/>
            <person name="Tomko P."/>
            <person name="Gavelis G."/>
            <person name="Widhalm J.R."/>
            <person name="Wisecaver J.H."/>
        </authorList>
    </citation>
    <scope>NUCLEOTIDE SEQUENCE</scope>
    <source>
        <strain evidence="1">ECLA1</strain>
    </source>
</reference>
<keyword evidence="2" id="KW-1185">Reference proteome</keyword>
<evidence type="ECO:0000313" key="2">
    <source>
        <dbReference type="Proteomes" id="UP001283361"/>
    </source>
</evidence>
<organism evidence="1 2">
    <name type="scientific">Elysia crispata</name>
    <name type="common">lettuce slug</name>
    <dbReference type="NCBI Taxonomy" id="231223"/>
    <lineage>
        <taxon>Eukaryota</taxon>
        <taxon>Metazoa</taxon>
        <taxon>Spiralia</taxon>
        <taxon>Lophotrochozoa</taxon>
        <taxon>Mollusca</taxon>
        <taxon>Gastropoda</taxon>
        <taxon>Heterobranchia</taxon>
        <taxon>Euthyneura</taxon>
        <taxon>Panpulmonata</taxon>
        <taxon>Sacoglossa</taxon>
        <taxon>Placobranchoidea</taxon>
        <taxon>Plakobranchidae</taxon>
        <taxon>Elysia</taxon>
    </lineage>
</organism>
<dbReference type="EMBL" id="JAWDGP010004860">
    <property type="protein sequence ID" value="KAK3761665.1"/>
    <property type="molecule type" value="Genomic_DNA"/>
</dbReference>
<gene>
    <name evidence="1" type="ORF">RRG08_048059</name>
</gene>
<evidence type="ECO:0000313" key="1">
    <source>
        <dbReference type="EMBL" id="KAK3761665.1"/>
    </source>
</evidence>
<name>A0AAE0Z314_9GAST</name>